<dbReference type="Gene3D" id="3.90.930.1">
    <property type="match status" value="1"/>
</dbReference>
<dbReference type="InterPro" id="IPR011652">
    <property type="entry name" value="MORN_2"/>
</dbReference>
<dbReference type="PROSITE" id="PS51257">
    <property type="entry name" value="PROKAR_LIPOPROTEIN"/>
    <property type="match status" value="1"/>
</dbReference>
<dbReference type="Proteomes" id="UP001149142">
    <property type="component" value="Unassembled WGS sequence"/>
</dbReference>
<gene>
    <name evidence="1" type="ORF">OOZ35_07805</name>
</gene>
<evidence type="ECO:0000313" key="2">
    <source>
        <dbReference type="Proteomes" id="UP001149142"/>
    </source>
</evidence>
<protein>
    <recommendedName>
        <fullName evidence="3">Phophatidylinositol-4-phosphate 5-kinase</fullName>
    </recommendedName>
</protein>
<organism evidence="1 2">
    <name type="scientific">Mesoflavibacter profundi</name>
    <dbReference type="NCBI Taxonomy" id="2708110"/>
    <lineage>
        <taxon>Bacteria</taxon>
        <taxon>Pseudomonadati</taxon>
        <taxon>Bacteroidota</taxon>
        <taxon>Flavobacteriia</taxon>
        <taxon>Flavobacteriales</taxon>
        <taxon>Flavobacteriaceae</taxon>
        <taxon>Mesoflavibacter</taxon>
    </lineage>
</organism>
<evidence type="ECO:0008006" key="3">
    <source>
        <dbReference type="Google" id="ProtNLM"/>
    </source>
</evidence>
<dbReference type="RefSeq" id="WP_106687024.1">
    <property type="nucleotide sequence ID" value="NZ_CP061703.1"/>
</dbReference>
<reference evidence="1" key="1">
    <citation type="submission" date="2022-11" db="EMBL/GenBank/DDBJ databases">
        <title>Refractory cell wall polysaccharides provide important carbon source for microbial heterotrophs in the hadal ocean.</title>
        <authorList>
            <person name="Zhu X."/>
        </authorList>
    </citation>
    <scope>NUCLEOTIDE SEQUENCE</scope>
    <source>
        <strain evidence="1">MTRN7</strain>
    </source>
</reference>
<proteinExistence type="predicted"/>
<dbReference type="SUPFAM" id="SSF82185">
    <property type="entry name" value="Histone H3 K4-specific methyltransferase SET7/9 N-terminal domain"/>
    <property type="match status" value="2"/>
</dbReference>
<evidence type="ECO:0000313" key="1">
    <source>
        <dbReference type="EMBL" id="MDA0177390.1"/>
    </source>
</evidence>
<dbReference type="EMBL" id="JAPFGC010000002">
    <property type="protein sequence ID" value="MDA0177390.1"/>
    <property type="molecule type" value="Genomic_DNA"/>
</dbReference>
<dbReference type="Gene3D" id="2.20.110.10">
    <property type="entry name" value="Histone H3 K4-specific methyltransferase SET7/9 N-terminal domain"/>
    <property type="match status" value="1"/>
</dbReference>
<sequence length="289" mass="33581">MNKTYQILIILIFLTFSISCQKEKSVVEIELNNLNIKADEFSKIDTSFSANNTIERLRFVKSEIEDIRVFFYESGKKKSIIPVKNSQVHGECTDWYENGQIKWKRFYDNGNSIKQSTNYGENGNRTKIDDFTDGSFTEFYLNGEPQLKRSDKLYIDYYLNGKIKTNYSVKSDSLTIVEYFNENGKESFSGYSNSKFVLFNNNKSLFNGTITSKFNDGEIAYQQTFVDGLPNGECISRFGNKNLEYELEFLNGEEIGIHKRYYPNGNIQSIKNVNTKEYKQWDENGNLVE</sequence>
<comment type="caution">
    <text evidence="1">The sequence shown here is derived from an EMBL/GenBank/DDBJ whole genome shotgun (WGS) entry which is preliminary data.</text>
</comment>
<accession>A0ABT4RZZ0</accession>
<keyword evidence="2" id="KW-1185">Reference proteome</keyword>
<dbReference type="Pfam" id="PF07661">
    <property type="entry name" value="MORN_2"/>
    <property type="match status" value="3"/>
</dbReference>
<name>A0ABT4RZZ0_9FLAO</name>